<dbReference type="EMBL" id="MHCJ01000003">
    <property type="protein sequence ID" value="OGY18529.1"/>
    <property type="molecule type" value="Genomic_DNA"/>
</dbReference>
<reference evidence="2 3" key="1">
    <citation type="journal article" date="2016" name="Nat. Commun.">
        <title>Thousands of microbial genomes shed light on interconnected biogeochemical processes in an aquifer system.</title>
        <authorList>
            <person name="Anantharaman K."/>
            <person name="Brown C.T."/>
            <person name="Hug L.A."/>
            <person name="Sharon I."/>
            <person name="Castelle C.J."/>
            <person name="Probst A.J."/>
            <person name="Thomas B.C."/>
            <person name="Singh A."/>
            <person name="Wilkins M.J."/>
            <person name="Karaoz U."/>
            <person name="Brodie E.L."/>
            <person name="Williams K.H."/>
            <person name="Hubbard S.S."/>
            <person name="Banfield J.F."/>
        </authorList>
    </citation>
    <scope>NUCLEOTIDE SEQUENCE [LARGE SCALE GENOMIC DNA]</scope>
</reference>
<evidence type="ECO:0000313" key="2">
    <source>
        <dbReference type="EMBL" id="OGY18529.1"/>
    </source>
</evidence>
<dbReference type="Pfam" id="PF10066">
    <property type="entry name" value="DUF2304"/>
    <property type="match status" value="1"/>
</dbReference>
<protein>
    <recommendedName>
        <fullName evidence="4">DUF2304 domain-containing protein</fullName>
    </recommendedName>
</protein>
<dbReference type="InterPro" id="IPR019277">
    <property type="entry name" value="DUF2304"/>
</dbReference>
<accession>A0A1G1VT10</accession>
<keyword evidence="1" id="KW-1133">Transmembrane helix</keyword>
<dbReference type="AlphaFoldDB" id="A0A1G1VT10"/>
<feature type="transmembrane region" description="Helical" evidence="1">
    <location>
        <begin position="6"/>
        <end position="25"/>
    </location>
</feature>
<sequence length="118" mass="13651">MQILLIPVQVFLLIFILFAFSRVWLRFRERTINIGTFLFWSLIWGLAALGSLNPQFTTSIARVLGIGRGADVVIYASLVLLFYLVYRTNVILENVRHQITELVRKIALEGEKRSKKKK</sequence>
<comment type="caution">
    <text evidence="2">The sequence shown here is derived from an EMBL/GenBank/DDBJ whole genome shotgun (WGS) entry which is preliminary data.</text>
</comment>
<keyword evidence="1" id="KW-0472">Membrane</keyword>
<dbReference type="Proteomes" id="UP000179233">
    <property type="component" value="Unassembled WGS sequence"/>
</dbReference>
<keyword evidence="1" id="KW-0812">Transmembrane</keyword>
<feature type="transmembrane region" description="Helical" evidence="1">
    <location>
        <begin position="32"/>
        <end position="52"/>
    </location>
</feature>
<evidence type="ECO:0008006" key="4">
    <source>
        <dbReference type="Google" id="ProtNLM"/>
    </source>
</evidence>
<evidence type="ECO:0000256" key="1">
    <source>
        <dbReference type="SAM" id="Phobius"/>
    </source>
</evidence>
<feature type="transmembrane region" description="Helical" evidence="1">
    <location>
        <begin position="72"/>
        <end position="92"/>
    </location>
</feature>
<organism evidence="2 3">
    <name type="scientific">Candidatus Chisholmbacteria bacterium RIFCSPHIGHO2_01_FULL_52_32</name>
    <dbReference type="NCBI Taxonomy" id="1797591"/>
    <lineage>
        <taxon>Bacteria</taxon>
        <taxon>Candidatus Chisholmiibacteriota</taxon>
    </lineage>
</organism>
<name>A0A1G1VT10_9BACT</name>
<evidence type="ECO:0000313" key="3">
    <source>
        <dbReference type="Proteomes" id="UP000179233"/>
    </source>
</evidence>
<gene>
    <name evidence="2" type="ORF">A2786_03460</name>
</gene>
<proteinExistence type="predicted"/>